<organism evidence="2 3">
    <name type="scientific">Kitasatospora nipponensis</name>
    <dbReference type="NCBI Taxonomy" id="258049"/>
    <lineage>
        <taxon>Bacteria</taxon>
        <taxon>Bacillati</taxon>
        <taxon>Actinomycetota</taxon>
        <taxon>Actinomycetes</taxon>
        <taxon>Kitasatosporales</taxon>
        <taxon>Streptomycetaceae</taxon>
        <taxon>Kitasatospora</taxon>
    </lineage>
</organism>
<reference evidence="3" key="1">
    <citation type="journal article" date="2019" name="Int. J. Syst. Evol. Microbiol.">
        <title>The Global Catalogue of Microorganisms (GCM) 10K type strain sequencing project: providing services to taxonomists for standard genome sequencing and annotation.</title>
        <authorList>
            <consortium name="The Broad Institute Genomics Platform"/>
            <consortium name="The Broad Institute Genome Sequencing Center for Infectious Disease"/>
            <person name="Wu L."/>
            <person name="Ma J."/>
        </authorList>
    </citation>
    <scope>NUCLEOTIDE SEQUENCE [LARGE SCALE GENOMIC DNA]</scope>
    <source>
        <strain evidence="3">JCM 13004</strain>
    </source>
</reference>
<protein>
    <recommendedName>
        <fullName evidence="4">PH (Pleckstrin Homology) domain-containing protein</fullName>
    </recommendedName>
</protein>
<feature type="transmembrane region" description="Helical" evidence="1">
    <location>
        <begin position="47"/>
        <end position="66"/>
    </location>
</feature>
<keyword evidence="1" id="KW-0812">Transmembrane</keyword>
<proteinExistence type="predicted"/>
<name>A0ABP4HLC4_9ACTN</name>
<feature type="transmembrane region" description="Helical" evidence="1">
    <location>
        <begin position="20"/>
        <end position="41"/>
    </location>
</feature>
<feature type="transmembrane region" description="Helical" evidence="1">
    <location>
        <begin position="73"/>
        <end position="94"/>
    </location>
</feature>
<evidence type="ECO:0008006" key="4">
    <source>
        <dbReference type="Google" id="ProtNLM"/>
    </source>
</evidence>
<keyword evidence="1" id="KW-0472">Membrane</keyword>
<evidence type="ECO:0000313" key="3">
    <source>
        <dbReference type="Proteomes" id="UP001500037"/>
    </source>
</evidence>
<evidence type="ECO:0000313" key="2">
    <source>
        <dbReference type="EMBL" id="GAA1272303.1"/>
    </source>
</evidence>
<comment type="caution">
    <text evidence="2">The sequence shown here is derived from an EMBL/GenBank/DDBJ whole genome shotgun (WGS) entry which is preliminary data.</text>
</comment>
<feature type="transmembrane region" description="Helical" evidence="1">
    <location>
        <begin position="182"/>
        <end position="206"/>
    </location>
</feature>
<gene>
    <name evidence="2" type="ORF">GCM10009665_70400</name>
</gene>
<keyword evidence="3" id="KW-1185">Reference proteome</keyword>
<dbReference type="Proteomes" id="UP001500037">
    <property type="component" value="Unassembled WGS sequence"/>
</dbReference>
<accession>A0ABP4HLC4</accession>
<dbReference type="EMBL" id="BAAALF010000227">
    <property type="protein sequence ID" value="GAA1272303.1"/>
    <property type="molecule type" value="Genomic_DNA"/>
</dbReference>
<evidence type="ECO:0000256" key="1">
    <source>
        <dbReference type="SAM" id="Phobius"/>
    </source>
</evidence>
<keyword evidence="1" id="KW-1133">Transmembrane helix</keyword>
<sequence>MVVAKGRGQGKAPAMSSRRVTCLSVVTAVGTPCALIGLAVLASNPDYRVLGMVTGVVVLIAGLGVVAALRPTWWLIGPALALEIGLLVASGPAIRTEVLVLRGVRTPVVVTAAHSSKDRTGRVSWTCDLRRVDGRPLPHARLEGYAGCYGPSDIGRTQDLLVDPAGWVPPREPQVDRAGLEVGIALIGAAAVLFAGVAVAAGRLHLRAARRPR</sequence>